<evidence type="ECO:0000313" key="2">
    <source>
        <dbReference type="Proteomes" id="UP001168972"/>
    </source>
</evidence>
<gene>
    <name evidence="1" type="ORF">PV327_011297</name>
</gene>
<name>A0AA39KRS4_MICHY</name>
<dbReference type="AlphaFoldDB" id="A0AA39KRS4"/>
<dbReference type="Proteomes" id="UP001168972">
    <property type="component" value="Unassembled WGS sequence"/>
</dbReference>
<sequence>ALSKSPKLKYLRLDSVPISELFSIGGRKTLKELYIETMDLPCLNFPIGQLGNLETLIIKCKIMSSAEGITDLIINCEKIHTFQFYNWDVLPKYTLNSMLSLRYLRCLHLCTMKNSYESWYEFSDLEEIWIYQREPLLTRRYQIESFLERSKNLKTYSFLNCKQHQNFNDLFDEIVSDIGHKCKRYFAKKGDNFLGSIFY</sequence>
<comment type="caution">
    <text evidence="1">The sequence shown here is derived from an EMBL/GenBank/DDBJ whole genome shotgun (WGS) entry which is preliminary data.</text>
</comment>
<dbReference type="Gene3D" id="3.80.10.10">
    <property type="entry name" value="Ribonuclease Inhibitor"/>
    <property type="match status" value="1"/>
</dbReference>
<proteinExistence type="predicted"/>
<evidence type="ECO:0000313" key="1">
    <source>
        <dbReference type="EMBL" id="KAK0171445.1"/>
    </source>
</evidence>
<reference evidence="1" key="1">
    <citation type="journal article" date="2023" name="bioRxiv">
        <title>Scaffold-level genome assemblies of two parasitoid biocontrol wasps reveal the parthenogenesis mechanism and an associated novel virus.</title>
        <authorList>
            <person name="Inwood S."/>
            <person name="Skelly J."/>
            <person name="Guhlin J."/>
            <person name="Harrop T."/>
            <person name="Goldson S."/>
            <person name="Dearden P."/>
        </authorList>
    </citation>
    <scope>NUCLEOTIDE SEQUENCE</scope>
    <source>
        <strain evidence="1">Lincoln</strain>
        <tissue evidence="1">Whole body</tissue>
    </source>
</reference>
<feature type="non-terminal residue" evidence="1">
    <location>
        <position position="1"/>
    </location>
</feature>
<dbReference type="InterPro" id="IPR032675">
    <property type="entry name" value="LRR_dom_sf"/>
</dbReference>
<reference evidence="1" key="2">
    <citation type="submission" date="2023-03" db="EMBL/GenBank/DDBJ databases">
        <authorList>
            <person name="Inwood S.N."/>
            <person name="Skelly J.G."/>
            <person name="Guhlin J."/>
            <person name="Harrop T.W.R."/>
            <person name="Goldson S.G."/>
            <person name="Dearden P.K."/>
        </authorList>
    </citation>
    <scope>NUCLEOTIDE SEQUENCE</scope>
    <source>
        <strain evidence="1">Lincoln</strain>
        <tissue evidence="1">Whole body</tissue>
    </source>
</reference>
<accession>A0AA39KRS4</accession>
<keyword evidence="2" id="KW-1185">Reference proteome</keyword>
<dbReference type="SUPFAM" id="SSF52058">
    <property type="entry name" value="L domain-like"/>
    <property type="match status" value="1"/>
</dbReference>
<organism evidence="1 2">
    <name type="scientific">Microctonus hyperodae</name>
    <name type="common">Parasitoid wasp</name>
    <dbReference type="NCBI Taxonomy" id="165561"/>
    <lineage>
        <taxon>Eukaryota</taxon>
        <taxon>Metazoa</taxon>
        <taxon>Ecdysozoa</taxon>
        <taxon>Arthropoda</taxon>
        <taxon>Hexapoda</taxon>
        <taxon>Insecta</taxon>
        <taxon>Pterygota</taxon>
        <taxon>Neoptera</taxon>
        <taxon>Endopterygota</taxon>
        <taxon>Hymenoptera</taxon>
        <taxon>Apocrita</taxon>
        <taxon>Ichneumonoidea</taxon>
        <taxon>Braconidae</taxon>
        <taxon>Euphorinae</taxon>
        <taxon>Microctonus</taxon>
    </lineage>
</organism>
<protein>
    <submittedName>
        <fullName evidence="1">Uncharacterized protein</fullName>
    </submittedName>
</protein>
<dbReference type="EMBL" id="JAQQBR010000316">
    <property type="protein sequence ID" value="KAK0171445.1"/>
    <property type="molecule type" value="Genomic_DNA"/>
</dbReference>